<evidence type="ECO:0000256" key="6">
    <source>
        <dbReference type="SAM" id="Phobius"/>
    </source>
</evidence>
<dbReference type="AlphaFoldDB" id="A0AAV8Y1Y1"/>
<feature type="transmembrane region" description="Helical" evidence="6">
    <location>
        <begin position="201"/>
        <end position="226"/>
    </location>
</feature>
<sequence length="688" mass="77155">MWLFNNILCYIFFIFKTNPPSSNISNGKFMNGEGQVKFGWIQGVLVRCLLNIWGVMLFLRLSWVVGHAGIGEAILVIMTATVVTIITSLSMSAISTNGVIKGGGTYYMISRSMGPEFGGSIGLIFSLANAVACAMYVVGFGESFQDLLQSQGIYFIGDGKGNGDVHDIRIVGCITILILTGIVVIGMEWEAKDPQKSIPKGTLLSILITTTSYILMAVVAGCTVLREATGNSTDYTNHSWPDCSVTECKYGLYHSSQYYNMWLSLCGTILCVLVMFLISWFTALLTFAIILALYLIVSYRKPDVNWDHLHKLRFTKTPSKPSTNWNLSRNTSKIIGHRSSSFLDCQSPLPQRVRNVLYYKANNWLKAHKLKAFYMQVDGLSFENGAKALLKACGIGKLRPNIMMMGYKSDWQTCSVDELTQYFEVLHNAFDLHLGTGILRLQHGFDVGITKDEEDAKCNQNGPEILHRAGSFSQMSQASSNSDRSLPAQKDEISVVPNPDESIKKGKSITESVGEFGMDDQDSRNLLPQSQLFLFHKKKRRDGTIDVWWLYDDGGLTLLLPYIISTRRNWNTCKLRVFALANKRDELELEHRNMASLLAKFRIDYMDLQVVPDITAKPSEVTEKLFESLIANFRTAEERDQGSVHISDAELMAVKDKTNRHLRLRELLLEHSSEASMVVVTLPIPRKI</sequence>
<dbReference type="Proteomes" id="UP001162162">
    <property type="component" value="Unassembled WGS sequence"/>
</dbReference>
<dbReference type="Pfam" id="PF00324">
    <property type="entry name" value="AA_permease"/>
    <property type="match status" value="2"/>
</dbReference>
<evidence type="ECO:0000259" key="7">
    <source>
        <dbReference type="Pfam" id="PF00324"/>
    </source>
</evidence>
<dbReference type="GO" id="GO:0055078">
    <property type="term" value="P:sodium ion homeostasis"/>
    <property type="evidence" value="ECO:0007669"/>
    <property type="project" value="TreeGrafter"/>
</dbReference>
<dbReference type="GO" id="GO:0006884">
    <property type="term" value="P:cell volume homeostasis"/>
    <property type="evidence" value="ECO:0007669"/>
    <property type="project" value="TreeGrafter"/>
</dbReference>
<evidence type="ECO:0000256" key="3">
    <source>
        <dbReference type="ARBA" id="ARBA00022989"/>
    </source>
</evidence>
<feature type="domain" description="Amino acid permease/ SLC12A" evidence="7">
    <location>
        <begin position="43"/>
        <end position="192"/>
    </location>
</feature>
<dbReference type="InterPro" id="IPR004842">
    <property type="entry name" value="SLC12A_fam"/>
</dbReference>
<evidence type="ECO:0000313" key="9">
    <source>
        <dbReference type="EMBL" id="KAJ8944674.1"/>
    </source>
</evidence>
<proteinExistence type="predicted"/>
<keyword evidence="3 6" id="KW-1133">Transmembrane helix</keyword>
<dbReference type="PANTHER" id="PTHR11827">
    <property type="entry name" value="SOLUTE CARRIER FAMILY 12, CATION COTRANSPORTERS"/>
    <property type="match status" value="1"/>
</dbReference>
<keyword evidence="4 6" id="KW-0472">Membrane</keyword>
<dbReference type="Pfam" id="PF03522">
    <property type="entry name" value="SLC12"/>
    <property type="match status" value="1"/>
</dbReference>
<comment type="subcellular location">
    <subcellularLocation>
        <location evidence="1">Membrane</location>
        <topology evidence="1">Multi-pass membrane protein</topology>
    </subcellularLocation>
</comment>
<dbReference type="Gene3D" id="1.20.1740.10">
    <property type="entry name" value="Amino acid/polyamine transporter I"/>
    <property type="match status" value="2"/>
</dbReference>
<feature type="transmembrane region" description="Helical" evidence="6">
    <location>
        <begin position="117"/>
        <end position="138"/>
    </location>
</feature>
<feature type="transmembrane region" description="Helical" evidence="6">
    <location>
        <begin position="262"/>
        <end position="295"/>
    </location>
</feature>
<feature type="domain" description="SLC12A transporter C-terminal" evidence="8">
    <location>
        <begin position="347"/>
        <end position="687"/>
    </location>
</feature>
<evidence type="ECO:0000256" key="4">
    <source>
        <dbReference type="ARBA" id="ARBA00023136"/>
    </source>
</evidence>
<protein>
    <submittedName>
        <fullName evidence="9">Uncharacterized protein</fullName>
    </submittedName>
</protein>
<accession>A0AAV8Y1Y1</accession>
<feature type="transmembrane region" description="Helical" evidence="6">
    <location>
        <begin position="38"/>
        <end position="61"/>
    </location>
</feature>
<dbReference type="PANTHER" id="PTHR11827:SF103">
    <property type="entry name" value="SODIUM CHLORIDE COTRANSPORTER 69, ISOFORM E"/>
    <property type="match status" value="1"/>
</dbReference>
<feature type="transmembrane region" description="Helical" evidence="6">
    <location>
        <begin position="73"/>
        <end position="96"/>
    </location>
</feature>
<evidence type="ECO:0000259" key="8">
    <source>
        <dbReference type="Pfam" id="PF03522"/>
    </source>
</evidence>
<dbReference type="GO" id="GO:0055075">
    <property type="term" value="P:potassium ion homeostasis"/>
    <property type="evidence" value="ECO:0007669"/>
    <property type="project" value="TreeGrafter"/>
</dbReference>
<comment type="caution">
    <text evidence="9">The sequence shown here is derived from an EMBL/GenBank/DDBJ whole genome shotgun (WGS) entry which is preliminary data.</text>
</comment>
<reference evidence="9" key="1">
    <citation type="journal article" date="2023" name="Insect Mol. Biol.">
        <title>Genome sequencing provides insights into the evolution of gene families encoding plant cell wall-degrading enzymes in longhorned beetles.</title>
        <authorList>
            <person name="Shin N.R."/>
            <person name="Okamura Y."/>
            <person name="Kirsch R."/>
            <person name="Pauchet Y."/>
        </authorList>
    </citation>
    <scope>NUCLEOTIDE SEQUENCE</scope>
    <source>
        <strain evidence="9">AMC_N1</strain>
    </source>
</reference>
<dbReference type="InterPro" id="IPR018491">
    <property type="entry name" value="SLC12_C"/>
</dbReference>
<evidence type="ECO:0000313" key="10">
    <source>
        <dbReference type="Proteomes" id="UP001162162"/>
    </source>
</evidence>
<feature type="domain" description="Amino acid permease/ SLC12A" evidence="7">
    <location>
        <begin position="256"/>
        <end position="308"/>
    </location>
</feature>
<evidence type="ECO:0000256" key="1">
    <source>
        <dbReference type="ARBA" id="ARBA00004141"/>
    </source>
</evidence>
<gene>
    <name evidence="9" type="ORF">NQ318_015882</name>
</gene>
<evidence type="ECO:0000256" key="2">
    <source>
        <dbReference type="ARBA" id="ARBA00022692"/>
    </source>
</evidence>
<name>A0AAV8Y1Y1_9CUCU</name>
<dbReference type="GO" id="GO:0055064">
    <property type="term" value="P:chloride ion homeostasis"/>
    <property type="evidence" value="ECO:0007669"/>
    <property type="project" value="TreeGrafter"/>
</dbReference>
<evidence type="ECO:0000256" key="5">
    <source>
        <dbReference type="SAM" id="MobiDB-lite"/>
    </source>
</evidence>
<feature type="transmembrane region" description="Helical" evidence="6">
    <location>
        <begin position="168"/>
        <end position="189"/>
    </location>
</feature>
<dbReference type="InterPro" id="IPR004841">
    <property type="entry name" value="AA-permease/SLC12A_dom"/>
</dbReference>
<organism evidence="9 10">
    <name type="scientific">Aromia moschata</name>
    <dbReference type="NCBI Taxonomy" id="1265417"/>
    <lineage>
        <taxon>Eukaryota</taxon>
        <taxon>Metazoa</taxon>
        <taxon>Ecdysozoa</taxon>
        <taxon>Arthropoda</taxon>
        <taxon>Hexapoda</taxon>
        <taxon>Insecta</taxon>
        <taxon>Pterygota</taxon>
        <taxon>Neoptera</taxon>
        <taxon>Endopterygota</taxon>
        <taxon>Coleoptera</taxon>
        <taxon>Polyphaga</taxon>
        <taxon>Cucujiformia</taxon>
        <taxon>Chrysomeloidea</taxon>
        <taxon>Cerambycidae</taxon>
        <taxon>Cerambycinae</taxon>
        <taxon>Callichromatini</taxon>
        <taxon>Aromia</taxon>
    </lineage>
</organism>
<dbReference type="GO" id="GO:1990573">
    <property type="term" value="P:potassium ion import across plasma membrane"/>
    <property type="evidence" value="ECO:0007669"/>
    <property type="project" value="TreeGrafter"/>
</dbReference>
<dbReference type="GO" id="GO:0008511">
    <property type="term" value="F:sodium:potassium:chloride symporter activity"/>
    <property type="evidence" value="ECO:0007669"/>
    <property type="project" value="TreeGrafter"/>
</dbReference>
<keyword evidence="10" id="KW-1185">Reference proteome</keyword>
<dbReference type="GO" id="GO:0016020">
    <property type="term" value="C:membrane"/>
    <property type="evidence" value="ECO:0007669"/>
    <property type="project" value="UniProtKB-SubCell"/>
</dbReference>
<keyword evidence="2 6" id="KW-0812">Transmembrane</keyword>
<feature type="compositionally biased region" description="Low complexity" evidence="5">
    <location>
        <begin position="472"/>
        <end position="485"/>
    </location>
</feature>
<feature type="region of interest" description="Disordered" evidence="5">
    <location>
        <begin position="472"/>
        <end position="501"/>
    </location>
</feature>
<dbReference type="EMBL" id="JAPWTK010000243">
    <property type="protein sequence ID" value="KAJ8944674.1"/>
    <property type="molecule type" value="Genomic_DNA"/>
</dbReference>
<dbReference type="FunFam" id="1.20.1740.10:FF:000114">
    <property type="entry name" value="Solute carrier family 12 member 1"/>
    <property type="match status" value="1"/>
</dbReference>